<sequence length="135" mass="15517">MHLFADLTIARRGTRVPSCISQITAVARSGNPRAEVEGNADTYYAFISSRTSRRKFTISHVNFGESRKTNDINRNENYSRYYIPEISGEFRELGRHGQLSNDSRTRTRAPNIGPRPPNTPRHDGRKLLEALDWRR</sequence>
<name>A0A100VUX3_9MYCO</name>
<evidence type="ECO:0000313" key="2">
    <source>
        <dbReference type="EMBL" id="GAS86331.1"/>
    </source>
</evidence>
<dbReference type="EMBL" id="BCSX01000005">
    <property type="protein sequence ID" value="GAS86331.1"/>
    <property type="molecule type" value="Genomic_DNA"/>
</dbReference>
<dbReference type="AlphaFoldDB" id="A0A100VUX3"/>
<evidence type="ECO:0000256" key="1">
    <source>
        <dbReference type="SAM" id="MobiDB-lite"/>
    </source>
</evidence>
<comment type="caution">
    <text evidence="2">The sequence shown here is derived from an EMBL/GenBank/DDBJ whole genome shotgun (WGS) entry which is preliminary data.</text>
</comment>
<evidence type="ECO:0000313" key="3">
    <source>
        <dbReference type="Proteomes" id="UP000069620"/>
    </source>
</evidence>
<gene>
    <name evidence="2" type="ORF">RMCB_0427</name>
</gene>
<reference evidence="3" key="2">
    <citation type="submission" date="2016-02" db="EMBL/GenBank/DDBJ databases">
        <title>Draft genome sequence of five rapidly growing Mycobacterium species.</title>
        <authorList>
            <person name="Katahira K."/>
            <person name="Gotou Y."/>
            <person name="Iida K."/>
            <person name="Ogura Y."/>
            <person name="Hayashi T."/>
        </authorList>
    </citation>
    <scope>NUCLEOTIDE SEQUENCE [LARGE SCALE GENOMIC DNA]</scope>
    <source>
        <strain evidence="3">JCM15654</strain>
    </source>
</reference>
<proteinExistence type="predicted"/>
<organism evidence="2 3">
    <name type="scientific">Mycolicibacterium brisbanense</name>
    <dbReference type="NCBI Taxonomy" id="146020"/>
    <lineage>
        <taxon>Bacteria</taxon>
        <taxon>Bacillati</taxon>
        <taxon>Actinomycetota</taxon>
        <taxon>Actinomycetes</taxon>
        <taxon>Mycobacteriales</taxon>
        <taxon>Mycobacteriaceae</taxon>
        <taxon>Mycolicibacterium</taxon>
    </lineage>
</organism>
<protein>
    <submittedName>
        <fullName evidence="2">Uncharacterized protein</fullName>
    </submittedName>
</protein>
<keyword evidence="3" id="KW-1185">Reference proteome</keyword>
<accession>A0A100VUX3</accession>
<dbReference type="RefSeq" id="WP_131805477.1">
    <property type="nucleotide sequence ID" value="NZ_BCSX01000005.1"/>
</dbReference>
<feature type="region of interest" description="Disordered" evidence="1">
    <location>
        <begin position="93"/>
        <end position="124"/>
    </location>
</feature>
<reference evidence="3" key="1">
    <citation type="journal article" date="2016" name="Genome Announc.">
        <title>Draft Genome Sequences of Five Rapidly Growing Mycobacterium Species, M. thermoresistibile, M. fortuitum subsp. acetamidolyticum, M. canariasense, M. brisbanense, and M. novocastrense.</title>
        <authorList>
            <person name="Katahira K."/>
            <person name="Ogura Y."/>
            <person name="Gotoh Y."/>
            <person name="Hayashi T."/>
        </authorList>
    </citation>
    <scope>NUCLEOTIDE SEQUENCE [LARGE SCALE GENOMIC DNA]</scope>
    <source>
        <strain evidence="3">JCM15654</strain>
    </source>
</reference>
<dbReference type="Proteomes" id="UP000069620">
    <property type="component" value="Unassembled WGS sequence"/>
</dbReference>